<keyword evidence="2" id="KW-1185">Reference proteome</keyword>
<dbReference type="RefSeq" id="WP_142546998.1">
    <property type="nucleotide sequence ID" value="NZ_SADY01000017.1"/>
</dbReference>
<dbReference type="PANTHER" id="PTHR11070:SF2">
    <property type="entry name" value="ATP-DEPENDENT DNA HELICASE SRS2"/>
    <property type="match status" value="1"/>
</dbReference>
<dbReference type="Pfam" id="PF13245">
    <property type="entry name" value="AAA_19"/>
    <property type="match status" value="1"/>
</dbReference>
<protein>
    <recommendedName>
        <fullName evidence="3">DNA helicase</fullName>
    </recommendedName>
</protein>
<dbReference type="SUPFAM" id="SSF52540">
    <property type="entry name" value="P-loop containing nucleoside triphosphate hydrolases"/>
    <property type="match status" value="1"/>
</dbReference>
<name>A0ABY3AHB4_PAEPP</name>
<dbReference type="InterPro" id="IPR000212">
    <property type="entry name" value="DNA_helicase_UvrD/REP"/>
</dbReference>
<evidence type="ECO:0008006" key="3">
    <source>
        <dbReference type="Google" id="ProtNLM"/>
    </source>
</evidence>
<evidence type="ECO:0000313" key="2">
    <source>
        <dbReference type="Proteomes" id="UP000316208"/>
    </source>
</evidence>
<proteinExistence type="predicted"/>
<dbReference type="InterPro" id="IPR027417">
    <property type="entry name" value="P-loop_NTPase"/>
</dbReference>
<dbReference type="Gene3D" id="3.40.50.300">
    <property type="entry name" value="P-loop containing nucleotide triphosphate hydrolases"/>
    <property type="match status" value="2"/>
</dbReference>
<dbReference type="PANTHER" id="PTHR11070">
    <property type="entry name" value="UVRD / RECB / PCRA DNA HELICASE FAMILY MEMBER"/>
    <property type="match status" value="1"/>
</dbReference>
<comment type="caution">
    <text evidence="1">The sequence shown here is derived from an EMBL/GenBank/DDBJ whole genome shotgun (WGS) entry which is preliminary data.</text>
</comment>
<organism evidence="1 2">
    <name type="scientific">Paenibacillus popilliae</name>
    <name type="common">Bacillus popilliae</name>
    <dbReference type="NCBI Taxonomy" id="78057"/>
    <lineage>
        <taxon>Bacteria</taxon>
        <taxon>Bacillati</taxon>
        <taxon>Bacillota</taxon>
        <taxon>Bacilli</taxon>
        <taxon>Bacillales</taxon>
        <taxon>Paenibacillaceae</taxon>
        <taxon>Paenibacillus</taxon>
    </lineage>
</organism>
<dbReference type="EMBL" id="SADY01000017">
    <property type="protein sequence ID" value="TQR40175.1"/>
    <property type="molecule type" value="Genomic_DNA"/>
</dbReference>
<gene>
    <name evidence="1" type="ORF">C7Y44_28230</name>
</gene>
<evidence type="ECO:0000313" key="1">
    <source>
        <dbReference type="EMBL" id="TQR40175.1"/>
    </source>
</evidence>
<sequence>MRIVVAGAGAGKTTSLAEHVINRLDEIKDKKIIYVITYTNSARDRIKESIINSLGRIPWQLRIETSHAFLLREIIFPFHHLLYDKHFSKASDIPLHMNPQFRAIKIREMENRGIIHVERVTEVAKQVLCGKSKDTKLIKQRRNKIASVITKYLDSVFIDEAQDMDEPFVKVIQFLENQSVNITLMGDPKQDLRGRNAFKGLILTCPSKVEYKNLNYRSPVSHVRLSNAYIPTEEHQKSYTAEDGIINYIFESEVDVNTFVDPKYWDQIFIFKKNYRYTTYVKDSGQGGNILLYELDILVEKSGVKKSIIKKTVFEMKEYLTTNLAELNNLAIFKYIEQKLAIKLNRQDMGKLTSCISRNRNEIPPNSILVSSIDRVKGLEGDKCLFIVTTDIAAYLLKENVEQNKMLNYLYVALTRSRNLLTLLISLEVESKYGKAHLEDFFGEIQVGKYDLTTRD</sequence>
<accession>A0ABY3AHB4</accession>
<reference evidence="1 2" key="1">
    <citation type="submission" date="2018-03" db="EMBL/GenBank/DDBJ databases">
        <title>Aerobic endospore-forming bacteria genome sequencing and assembly.</title>
        <authorList>
            <person name="Cavalcante D.A."/>
            <person name="Driks A."/>
            <person name="Putonti C."/>
            <person name="De-Souza M.T."/>
        </authorList>
    </citation>
    <scope>NUCLEOTIDE SEQUENCE [LARGE SCALE GENOMIC DNA]</scope>
    <source>
        <strain evidence="1 2">SDF0028</strain>
    </source>
</reference>
<dbReference type="Proteomes" id="UP000316208">
    <property type="component" value="Unassembled WGS sequence"/>
</dbReference>